<reference evidence="3" key="1">
    <citation type="submission" date="2022-12" db="EMBL/GenBank/DDBJ databases">
        <authorList>
            <person name="Mo P."/>
        </authorList>
    </citation>
    <scope>NUCLEOTIDE SEQUENCE [LARGE SCALE GENOMIC DNA]</scope>
    <source>
        <strain evidence="3">HUAS 3-15</strain>
    </source>
</reference>
<evidence type="ECO:0000256" key="1">
    <source>
        <dbReference type="SAM" id="MobiDB-lite"/>
    </source>
</evidence>
<evidence type="ECO:0008006" key="4">
    <source>
        <dbReference type="Google" id="ProtNLM"/>
    </source>
</evidence>
<evidence type="ECO:0000313" key="2">
    <source>
        <dbReference type="EMBL" id="WBP90606.1"/>
    </source>
</evidence>
<dbReference type="EMBL" id="CP115450">
    <property type="protein sequence ID" value="WBP90606.1"/>
    <property type="molecule type" value="Genomic_DNA"/>
</dbReference>
<name>A0ABY7QET9_9ACTN</name>
<organism evidence="2 3">
    <name type="scientific">Kitasatospora cathayae</name>
    <dbReference type="NCBI Taxonomy" id="3004092"/>
    <lineage>
        <taxon>Bacteria</taxon>
        <taxon>Bacillati</taxon>
        <taxon>Actinomycetota</taxon>
        <taxon>Actinomycetes</taxon>
        <taxon>Kitasatosporales</taxon>
        <taxon>Streptomycetaceae</taxon>
        <taxon>Kitasatospora</taxon>
    </lineage>
</organism>
<sequence>MESSQQITPRRKAAVLSTAAVLSAAVLLGAVGLGRAWEGDPFPVADPAATARHLNDRAVTAYDALALPQAPVLEPDVGTGIEARPSNCRRRGLAHFGGDLSDSPPLEPRTAVIAARFTLRGVTHQQAAEGVQRARQALTEQGWTVGSYQEFDGFRLQLNPPDTAPGSASYAIGISYTDSTDRLAVGASSECIRYPGGTSTDDDGRPADLPSLSLPAQVRRP</sequence>
<dbReference type="Proteomes" id="UP001212821">
    <property type="component" value="Chromosome"/>
</dbReference>
<keyword evidence="3" id="KW-1185">Reference proteome</keyword>
<dbReference type="RefSeq" id="WP_270149496.1">
    <property type="nucleotide sequence ID" value="NZ_CP115450.1"/>
</dbReference>
<gene>
    <name evidence="2" type="ORF">O1G21_35240</name>
</gene>
<protein>
    <recommendedName>
        <fullName evidence="4">PASTA domain-containing protein</fullName>
    </recommendedName>
</protein>
<proteinExistence type="predicted"/>
<feature type="region of interest" description="Disordered" evidence="1">
    <location>
        <begin position="193"/>
        <end position="221"/>
    </location>
</feature>
<accession>A0ABY7QET9</accession>
<evidence type="ECO:0000313" key="3">
    <source>
        <dbReference type="Proteomes" id="UP001212821"/>
    </source>
</evidence>